<dbReference type="PROSITE" id="PS00641">
    <property type="entry name" value="COMPLEX1_75K_1"/>
    <property type="match status" value="1"/>
</dbReference>
<evidence type="ECO:0000256" key="5">
    <source>
        <dbReference type="ARBA" id="ARBA00022719"/>
    </source>
</evidence>
<keyword evidence="3 14" id="KW-0004">4Fe-4S</keyword>
<dbReference type="Gene3D" id="3.40.50.740">
    <property type="match status" value="1"/>
</dbReference>
<comment type="catalytic activity">
    <reaction evidence="13 14">
        <text>a quinone + NADH + 5 H(+)(in) = a quinol + NAD(+) + 4 H(+)(out)</text>
        <dbReference type="Rhea" id="RHEA:57888"/>
        <dbReference type="ChEBI" id="CHEBI:15378"/>
        <dbReference type="ChEBI" id="CHEBI:24646"/>
        <dbReference type="ChEBI" id="CHEBI:57540"/>
        <dbReference type="ChEBI" id="CHEBI:57945"/>
        <dbReference type="ChEBI" id="CHEBI:132124"/>
    </reaction>
</comment>
<evidence type="ECO:0000313" key="18">
    <source>
        <dbReference type="Proteomes" id="UP001321520"/>
    </source>
</evidence>
<evidence type="ECO:0000313" key="17">
    <source>
        <dbReference type="EMBL" id="WKD48831.1"/>
    </source>
</evidence>
<dbReference type="Gene3D" id="2.20.25.90">
    <property type="entry name" value="ADC-like domains"/>
    <property type="match status" value="1"/>
</dbReference>
<gene>
    <name evidence="17" type="primary">nuoG</name>
    <name evidence="17" type="ORF">M8T91_13070</name>
</gene>
<dbReference type="InterPro" id="IPR001041">
    <property type="entry name" value="2Fe-2S_ferredoxin-type"/>
</dbReference>
<evidence type="ECO:0000259" key="15">
    <source>
        <dbReference type="PROSITE" id="PS51669"/>
    </source>
</evidence>
<sequence>MPTITIDGEKYQVDGEQNLLSTCLSLGLNIPYFCWHPAMGSVGACRQCAMIEYKDKEDQGGRLIMSCMTPIRDGAIYSIGADAAETFRGSIIENLMINHPHDCPVCEEGGECHLQDMTEMSGHTMRRYRGTKRTHRNQYLGPFINHEMNRCITCYRCVRFYEDYAGGTDLQALGRNHQVYFGRREEGRLENGFSGNLVEVCPTGVFTDKTFSAHFVRKWDLQTAPSICEHCAVGCNTAPGAREPGNGHEPILRRVINLYHRDINGYFLCDRGRFGYEYINSATRIEKVFRARHEAVISSTAENDHQLHREVAPQKALLHLAQRISQAQGNRRHILGIGSPRSSLENNFALRQLVGRENFFSGLNQRDQALLHLVNSIQSDNRVLCPSTPEIEAADAVLIVAEDIYNTAPRISLAIRQAARNRQKQQAQSLKIPLWQDASVRQLEGDHSPIIFAGTELTDLEDIASTALFMSAEKVVQFARALPPLLSNPENIPAGLEPHQREIAVHTAEILRKAKNPLIVSGTSSRNTEILRATAQIATTLSEQKAAPVMLYLACDEANSLGLTQFFSGESGYLEQLLQTLREEGRNEVPTTLIVLENDLYRRLDRKSLADLFEHIDEVVVLDTLFHSTSKRADWIFPAAATAESQGTFVNSNGLAQRFYAIYEGKGFIQESWRWLVDAAAFCTEKSETLSQIACWKHSTDLSEAIAREFSALEVLSVLGPDENYRIDGLKVARQGVRYSGRTAVHAQEHVSEGPPLQDPDAPMSFSMEGIHNPDRTLLQANIWSPGWNSNQAINKFQEEIGGERKGGPSGLAIKRPEHPMPEWIAPAMGTATRELPDIPNPIQMQPVYRLFGSGELSNQSMCISEAIESPFVLINLAAAKIPGIHDGQPIELVTSCGTYRAEARSAPAMPAGSVGVPFGFPGLETLTPILPAYASLRPAATSTGIED</sequence>
<evidence type="ECO:0000256" key="4">
    <source>
        <dbReference type="ARBA" id="ARBA00022714"/>
    </source>
</evidence>
<dbReference type="PROSITE" id="PS00642">
    <property type="entry name" value="COMPLEX1_75K_2"/>
    <property type="match status" value="1"/>
</dbReference>
<comment type="similarity">
    <text evidence="2 14">Belongs to the complex I 75 kDa subunit family.</text>
</comment>
<evidence type="ECO:0000256" key="10">
    <source>
        <dbReference type="ARBA" id="ARBA00023027"/>
    </source>
</evidence>
<dbReference type="InterPro" id="IPR009010">
    <property type="entry name" value="Asp_de-COase-like_dom_sf"/>
</dbReference>
<evidence type="ECO:0000256" key="11">
    <source>
        <dbReference type="ARBA" id="ARBA00023075"/>
    </source>
</evidence>
<reference evidence="17 18" key="1">
    <citation type="submission" date="2022-05" db="EMBL/GenBank/DDBJ databases">
        <title>Microbulbifer sp. nov., isolated from sponge.</title>
        <authorList>
            <person name="Gao L."/>
        </authorList>
    </citation>
    <scope>NUCLEOTIDE SEQUENCE [LARGE SCALE GENOMIC DNA]</scope>
    <source>
        <strain evidence="17 18">MI-G</strain>
    </source>
</reference>
<dbReference type="PROSITE" id="PS51669">
    <property type="entry name" value="4FE4S_MOW_BIS_MGD"/>
    <property type="match status" value="1"/>
</dbReference>
<evidence type="ECO:0000256" key="14">
    <source>
        <dbReference type="RuleBase" id="RU003525"/>
    </source>
</evidence>
<feature type="domain" description="4Fe-4S His(Cys)3-ligated-type" evidence="16">
    <location>
        <begin position="83"/>
        <end position="122"/>
    </location>
</feature>
<comment type="subunit">
    <text evidence="12">Composed of 13 different subunits. Subunits NuoCD, E, F, and G constitute the peripheral sector of the complex.</text>
</comment>
<dbReference type="SUPFAM" id="SSF54292">
    <property type="entry name" value="2Fe-2S ferredoxin-like"/>
    <property type="match status" value="1"/>
</dbReference>
<evidence type="ECO:0000256" key="9">
    <source>
        <dbReference type="ARBA" id="ARBA00023014"/>
    </source>
</evidence>
<dbReference type="PANTHER" id="PTHR43105">
    <property type="entry name" value="RESPIRATORY NITRATE REDUCTASE"/>
    <property type="match status" value="1"/>
</dbReference>
<accession>A0ABY9EDK8</accession>
<dbReference type="InterPro" id="IPR036010">
    <property type="entry name" value="2Fe-2S_ferredoxin-like_sf"/>
</dbReference>
<evidence type="ECO:0000256" key="6">
    <source>
        <dbReference type="ARBA" id="ARBA00022723"/>
    </source>
</evidence>
<dbReference type="InterPro" id="IPR006656">
    <property type="entry name" value="Mopterin_OxRdtase"/>
</dbReference>
<evidence type="ECO:0000256" key="8">
    <source>
        <dbReference type="ARBA" id="ARBA00023004"/>
    </source>
</evidence>
<dbReference type="InterPro" id="IPR050123">
    <property type="entry name" value="Prok_molybdopt-oxidoreductase"/>
</dbReference>
<evidence type="ECO:0000256" key="12">
    <source>
        <dbReference type="ARBA" id="ARBA00026021"/>
    </source>
</evidence>
<dbReference type="InterPro" id="IPR054351">
    <property type="entry name" value="NADH_UbQ_OxRdtase_ferredoxin"/>
</dbReference>
<dbReference type="InterPro" id="IPR000283">
    <property type="entry name" value="NADH_UbQ_OxRdtase_75kDa_su_CS"/>
</dbReference>
<organism evidence="17 18">
    <name type="scientific">Microbulbifer spongiae</name>
    <dbReference type="NCBI Taxonomy" id="2944933"/>
    <lineage>
        <taxon>Bacteria</taxon>
        <taxon>Pseudomonadati</taxon>
        <taxon>Pseudomonadota</taxon>
        <taxon>Gammaproteobacteria</taxon>
        <taxon>Cellvibrionales</taxon>
        <taxon>Microbulbiferaceae</taxon>
        <taxon>Microbulbifer</taxon>
    </lineage>
</organism>
<dbReference type="NCBIfam" id="TIGR01973">
    <property type="entry name" value="NuoG"/>
    <property type="match status" value="1"/>
</dbReference>
<keyword evidence="11" id="KW-0830">Ubiquinone</keyword>
<proteinExistence type="inferred from homology"/>
<dbReference type="PANTHER" id="PTHR43105:SF10">
    <property type="entry name" value="NADH-QUINONE OXIDOREDUCTASE SUBUNIT G"/>
    <property type="match status" value="1"/>
</dbReference>
<dbReference type="CDD" id="cd00207">
    <property type="entry name" value="fer2"/>
    <property type="match status" value="1"/>
</dbReference>
<dbReference type="Pfam" id="PF10588">
    <property type="entry name" value="NADH-G_4Fe-4S_3"/>
    <property type="match status" value="1"/>
</dbReference>
<evidence type="ECO:0000256" key="13">
    <source>
        <dbReference type="ARBA" id="ARBA00047712"/>
    </source>
</evidence>
<keyword evidence="5 14" id="KW-0874">Quinone</keyword>
<keyword evidence="6 14" id="KW-0479">Metal-binding</keyword>
<dbReference type="SUPFAM" id="SSF54862">
    <property type="entry name" value="4Fe-4S ferredoxins"/>
    <property type="match status" value="1"/>
</dbReference>
<comment type="cofactor">
    <cofactor evidence="14">
        <name>[2Fe-2S] cluster</name>
        <dbReference type="ChEBI" id="CHEBI:190135"/>
    </cofactor>
    <text evidence="14">Binds 1 [2Fe-2S] cluster per subunit.</text>
</comment>
<dbReference type="Pfam" id="PF00384">
    <property type="entry name" value="Molybdopterin"/>
    <property type="match status" value="1"/>
</dbReference>
<dbReference type="Gene3D" id="3.10.20.740">
    <property type="match status" value="1"/>
</dbReference>
<protein>
    <recommendedName>
        <fullName evidence="14">NADH-quinone oxidoreductase</fullName>
        <ecNumber evidence="14">7.1.1.-</ecNumber>
    </recommendedName>
</protein>
<keyword evidence="7 14" id="KW-1278">Translocase</keyword>
<dbReference type="SUPFAM" id="SSF50692">
    <property type="entry name" value="ADC-like"/>
    <property type="match status" value="1"/>
</dbReference>
<dbReference type="InterPro" id="IPR010228">
    <property type="entry name" value="NADH_UbQ_OxRdtase_Gsu"/>
</dbReference>
<keyword evidence="4 14" id="KW-0001">2Fe-2S</keyword>
<evidence type="ECO:0000256" key="1">
    <source>
        <dbReference type="ARBA" id="ARBA00001966"/>
    </source>
</evidence>
<keyword evidence="9 14" id="KW-0411">Iron-sulfur</keyword>
<name>A0ABY9EDK8_9GAMM</name>
<keyword evidence="18" id="KW-1185">Reference proteome</keyword>
<dbReference type="SMART" id="SM00926">
    <property type="entry name" value="Molybdop_Fe4S4"/>
    <property type="match status" value="1"/>
</dbReference>
<evidence type="ECO:0000256" key="2">
    <source>
        <dbReference type="ARBA" id="ARBA00005404"/>
    </source>
</evidence>
<keyword evidence="8 14" id="KW-0408">Iron</keyword>
<evidence type="ECO:0000256" key="3">
    <source>
        <dbReference type="ARBA" id="ARBA00022485"/>
    </source>
</evidence>
<dbReference type="RefSeq" id="WP_301414609.1">
    <property type="nucleotide sequence ID" value="NZ_CP098023.1"/>
</dbReference>
<dbReference type="PROSITE" id="PS00643">
    <property type="entry name" value="COMPLEX1_75K_3"/>
    <property type="match status" value="1"/>
</dbReference>
<dbReference type="Pfam" id="PF13510">
    <property type="entry name" value="Fer2_4"/>
    <property type="match status" value="1"/>
</dbReference>
<dbReference type="InterPro" id="IPR019574">
    <property type="entry name" value="NADH_UbQ_OxRdtase_Gsu_4Fe4S-bd"/>
</dbReference>
<dbReference type="SMART" id="SM00929">
    <property type="entry name" value="NADH-G_4Fe-4S_3"/>
    <property type="match status" value="1"/>
</dbReference>
<comment type="function">
    <text evidence="14">NDH-1 shuttles electrons from NADH, via FMN and iron-sulfur (Fe-S) centers, to quinones in the respiratory chain. Couples the redox reaction to proton translocation (for every two electrons transferred, four hydrogen ions are translocated across the cytoplasmic membrane), and thus conserves the redox energy in a proton gradient.</text>
</comment>
<dbReference type="EMBL" id="CP098023">
    <property type="protein sequence ID" value="WKD48831.1"/>
    <property type="molecule type" value="Genomic_DNA"/>
</dbReference>
<dbReference type="PROSITE" id="PS51839">
    <property type="entry name" value="4FE4S_HC3"/>
    <property type="match status" value="1"/>
</dbReference>
<dbReference type="SUPFAM" id="SSF53706">
    <property type="entry name" value="Formate dehydrogenase/DMSO reductase, domains 1-3"/>
    <property type="match status" value="1"/>
</dbReference>
<comment type="cofactor">
    <cofactor evidence="1 14">
        <name>[4Fe-4S] cluster</name>
        <dbReference type="ChEBI" id="CHEBI:49883"/>
    </cofactor>
</comment>
<dbReference type="Pfam" id="PF22117">
    <property type="entry name" value="Fer4_Nqo3"/>
    <property type="match status" value="1"/>
</dbReference>
<feature type="domain" description="4Fe-4S Mo/W bis-MGD-type" evidence="15">
    <location>
        <begin position="221"/>
        <end position="283"/>
    </location>
</feature>
<evidence type="ECO:0000259" key="16">
    <source>
        <dbReference type="PROSITE" id="PS51839"/>
    </source>
</evidence>
<dbReference type="EC" id="7.1.1.-" evidence="14"/>
<keyword evidence="10 14" id="KW-0520">NAD</keyword>
<dbReference type="InterPro" id="IPR006963">
    <property type="entry name" value="Mopterin_OxRdtase_4Fe-4S_dom"/>
</dbReference>
<evidence type="ECO:0000256" key="7">
    <source>
        <dbReference type="ARBA" id="ARBA00022967"/>
    </source>
</evidence>
<dbReference type="Proteomes" id="UP001321520">
    <property type="component" value="Chromosome"/>
</dbReference>
<dbReference type="Gene3D" id="2.40.40.20">
    <property type="match status" value="1"/>
</dbReference>